<sequence length="380" mass="42646">MISATYLRGAIAHTIARARALVEIAQQSPALELRDLQRTCTTQLNEAVFNLAEAARLLDEKPEAAASVGRIYQTVTESIDRTETLGVFALKNQSDEDIDLNRLLNSICQEISFPLIPPTVSHTSQSYFEISPAFNLLRVPLIEGRFLLQLADLYHELCHPLLSPIGITNPKLDPLAQAFLSLKTARGRELDQARLRGDRRRAGPDHTHRYALWRRCWIETWMEEFICDAFGAFCAGPAYGWTHLHLCYRKSKPRFTVPIATLPSHPDDEARMSVILYVLKRRGFDPEADAIARAWTTFGSAPTAQQRAAFELCYPPDRLDAIAEAAIDAFGACGISGLPEQDQPLVGAAIQDAWSMFWNRPHEYDVWETKARAELQSNLS</sequence>
<evidence type="ECO:0000313" key="1">
    <source>
        <dbReference type="EMBL" id="RAN32832.1"/>
    </source>
</evidence>
<name>A0A062U7M6_9PROT</name>
<organism evidence="1 2">
    <name type="scientific">Hyphomonas pacifica</name>
    <dbReference type="NCBI Taxonomy" id="1280941"/>
    <lineage>
        <taxon>Bacteria</taxon>
        <taxon>Pseudomonadati</taxon>
        <taxon>Pseudomonadota</taxon>
        <taxon>Alphaproteobacteria</taxon>
        <taxon>Hyphomonadales</taxon>
        <taxon>Hyphomonadaceae</taxon>
        <taxon>Hyphomonas</taxon>
    </lineage>
</organism>
<dbReference type="AlphaFoldDB" id="A0A062U7M6"/>
<dbReference type="STRING" id="1280941.HY2_07760"/>
<proteinExistence type="predicted"/>
<dbReference type="RefSeq" id="WP_034824196.1">
    <property type="nucleotide sequence ID" value="NZ_AWFA01000004.1"/>
</dbReference>
<gene>
    <name evidence="1" type="ORF">HY3_13950</name>
</gene>
<accession>A0A062U7M6</accession>
<evidence type="ECO:0000313" key="2">
    <source>
        <dbReference type="Proteomes" id="UP000249123"/>
    </source>
</evidence>
<reference evidence="1 2" key="1">
    <citation type="submission" date="2013-04" db="EMBL/GenBank/DDBJ databases">
        <title>Hyphomonas sp. T24B3 Genome Sequencing.</title>
        <authorList>
            <person name="Lai Q."/>
            <person name="Shao Z."/>
        </authorList>
    </citation>
    <scope>NUCLEOTIDE SEQUENCE [LARGE SCALE GENOMIC DNA]</scope>
    <source>
        <strain evidence="1 2">T24B3</strain>
    </source>
</reference>
<dbReference type="eggNOG" id="ENOG5034BKI">
    <property type="taxonomic scope" value="Bacteria"/>
</dbReference>
<dbReference type="OrthoDB" id="7888960at2"/>
<dbReference type="Proteomes" id="UP000249123">
    <property type="component" value="Unassembled WGS sequence"/>
</dbReference>
<comment type="caution">
    <text evidence="1">The sequence shown here is derived from an EMBL/GenBank/DDBJ whole genome shotgun (WGS) entry which is preliminary data.</text>
</comment>
<keyword evidence="2" id="KW-1185">Reference proteome</keyword>
<dbReference type="EMBL" id="AWFB01000026">
    <property type="protein sequence ID" value="RAN32832.1"/>
    <property type="molecule type" value="Genomic_DNA"/>
</dbReference>
<protein>
    <submittedName>
        <fullName evidence="1">Uncharacterized protein</fullName>
    </submittedName>
</protein>